<dbReference type="InterPro" id="IPR014189">
    <property type="entry name" value="Quinone_OxRdtase_PIG3"/>
</dbReference>
<dbReference type="InterPro" id="IPR036291">
    <property type="entry name" value="NAD(P)-bd_dom_sf"/>
</dbReference>
<evidence type="ECO:0000256" key="2">
    <source>
        <dbReference type="ARBA" id="ARBA00023002"/>
    </source>
</evidence>
<dbReference type="OMA" id="WAEVPDP"/>
<keyword evidence="5" id="KW-1185">Reference proteome</keyword>
<feature type="domain" description="Enoyl reductase (ER)" evidence="3">
    <location>
        <begin position="25"/>
        <end position="324"/>
    </location>
</feature>
<reference evidence="5" key="1">
    <citation type="journal article" date="2012" name="PLoS Pathog.">
        <title>Comparative genomics of the apicomplexan parasites Toxoplasma gondii and Neospora caninum: Coccidia differing in host range and transmission strategy.</title>
        <authorList>
            <person name="Reid A.J."/>
            <person name="Vermont S.J."/>
            <person name="Cotton J.A."/>
            <person name="Harris D."/>
            <person name="Hill-Cawthorne G.A."/>
            <person name="Konen-Waisman S."/>
            <person name="Latham S.M."/>
            <person name="Mourier T."/>
            <person name="Norton R."/>
            <person name="Quail M.A."/>
            <person name="Sanders M."/>
            <person name="Shanmugam D."/>
            <person name="Sohal A."/>
            <person name="Wasmuth J.D."/>
            <person name="Brunk B."/>
            <person name="Grigg M.E."/>
            <person name="Howard J.C."/>
            <person name="Parkinson J."/>
            <person name="Roos D.S."/>
            <person name="Trees A.J."/>
            <person name="Berriman M."/>
            <person name="Pain A."/>
            <person name="Wastling J.M."/>
        </authorList>
    </citation>
    <scope>NUCLEOTIDE SEQUENCE [LARGE SCALE GENOMIC DNA]</scope>
    <source>
        <strain evidence="5">Liverpool</strain>
    </source>
</reference>
<evidence type="ECO:0000313" key="4">
    <source>
        <dbReference type="EMBL" id="CBZ52144.1"/>
    </source>
</evidence>
<evidence type="ECO:0000256" key="1">
    <source>
        <dbReference type="ARBA" id="ARBA00022857"/>
    </source>
</evidence>
<protein>
    <submittedName>
        <fullName evidence="4">NADPH:quinone reductase and related Zn-dependent oxidoreductases, related</fullName>
    </submittedName>
</protein>
<dbReference type="PANTHER" id="PTHR48106:SF18">
    <property type="entry name" value="QUINONE OXIDOREDUCTASE PIG3"/>
    <property type="match status" value="1"/>
</dbReference>
<dbReference type="eggNOG" id="KOG1198">
    <property type="taxonomic scope" value="Eukaryota"/>
</dbReference>
<dbReference type="OrthoDB" id="3509362at2759"/>
<dbReference type="RefSeq" id="XP_003882176.1">
    <property type="nucleotide sequence ID" value="XM_003882127.1"/>
</dbReference>
<dbReference type="Proteomes" id="UP000007494">
    <property type="component" value="Chromosome VI"/>
</dbReference>
<dbReference type="GO" id="GO:0048038">
    <property type="term" value="F:quinone binding"/>
    <property type="evidence" value="ECO:0007669"/>
    <property type="project" value="TreeGrafter"/>
</dbReference>
<dbReference type="Pfam" id="PF00107">
    <property type="entry name" value="ADH_zinc_N"/>
    <property type="match status" value="1"/>
</dbReference>
<keyword evidence="1" id="KW-0521">NADP</keyword>
<dbReference type="AlphaFoldDB" id="F0VEK0"/>
<gene>
    <name evidence="4" type="ORF">NCLIV_019330</name>
</gene>
<dbReference type="Gene3D" id="3.40.50.720">
    <property type="entry name" value="NAD(P)-binding Rossmann-like Domain"/>
    <property type="match status" value="1"/>
</dbReference>
<organism evidence="4 5">
    <name type="scientific">Neospora caninum (strain Liverpool)</name>
    <dbReference type="NCBI Taxonomy" id="572307"/>
    <lineage>
        <taxon>Eukaryota</taxon>
        <taxon>Sar</taxon>
        <taxon>Alveolata</taxon>
        <taxon>Apicomplexa</taxon>
        <taxon>Conoidasida</taxon>
        <taxon>Coccidia</taxon>
        <taxon>Eucoccidiorida</taxon>
        <taxon>Eimeriorina</taxon>
        <taxon>Sarcocystidae</taxon>
        <taxon>Neospora</taxon>
    </lineage>
</organism>
<evidence type="ECO:0000259" key="3">
    <source>
        <dbReference type="SMART" id="SM00829"/>
    </source>
</evidence>
<dbReference type="SUPFAM" id="SSF51735">
    <property type="entry name" value="NAD(P)-binding Rossmann-fold domains"/>
    <property type="match status" value="1"/>
</dbReference>
<dbReference type="InterPro" id="IPR020843">
    <property type="entry name" value="ER"/>
</dbReference>
<dbReference type="SMART" id="SM00829">
    <property type="entry name" value="PKS_ER"/>
    <property type="match status" value="1"/>
</dbReference>
<dbReference type="EMBL" id="FR823387">
    <property type="protein sequence ID" value="CBZ52144.1"/>
    <property type="molecule type" value="Genomic_DNA"/>
</dbReference>
<proteinExistence type="predicted"/>
<dbReference type="CDD" id="cd05276">
    <property type="entry name" value="p53_inducible_oxidoreductase"/>
    <property type="match status" value="1"/>
</dbReference>
<dbReference type="SUPFAM" id="SSF50129">
    <property type="entry name" value="GroES-like"/>
    <property type="match status" value="1"/>
</dbReference>
<dbReference type="InterPro" id="IPR013149">
    <property type="entry name" value="ADH-like_C"/>
</dbReference>
<dbReference type="GeneID" id="13443904"/>
<dbReference type="InParanoid" id="F0VEK0"/>
<dbReference type="GO" id="GO:0003960">
    <property type="term" value="F:quinone reductase (NADPH) activity"/>
    <property type="evidence" value="ECO:0007669"/>
    <property type="project" value="TreeGrafter"/>
</dbReference>
<dbReference type="Gene3D" id="3.90.180.10">
    <property type="entry name" value="Medium-chain alcohol dehydrogenases, catalytic domain"/>
    <property type="match status" value="1"/>
</dbReference>
<dbReference type="InterPro" id="IPR011032">
    <property type="entry name" value="GroES-like_sf"/>
</dbReference>
<dbReference type="Pfam" id="PF08240">
    <property type="entry name" value="ADH_N"/>
    <property type="match status" value="1"/>
</dbReference>
<dbReference type="InterPro" id="IPR013154">
    <property type="entry name" value="ADH-like_N"/>
</dbReference>
<evidence type="ECO:0000313" key="5">
    <source>
        <dbReference type="Proteomes" id="UP000007494"/>
    </source>
</evidence>
<sequence length="332" mass="35276">MRAVLVEASPPSRLHAATKGAAKPAFRLVLGSAAKPTPKKEKKEILIQVKAAGVNRMDLLQKRGKYPPPLGASPILGPEAAGIVASSGNRFREGDRVMALLLGGGYAEYVAVEEGLCMPIPDSLSFAQAAAIPENWLTAYQLLHFVAGVGTALVQLSSLLAIPTVIASAGSDEKLRLCRALGATHVINYRALEGKFAEEVSKATNGDGADLLLDPVGASFMKENAKCCAVDASWVLYGGLGGVKVPEFDFQPFFAKRIRLLASTLRSQDLSYREMLVKSFEVAVLPKLADGSLKVILDSTYPASEADQAHERLETNANCGKVVLTFDEPVGL</sequence>
<dbReference type="GO" id="GO:0070402">
    <property type="term" value="F:NADPH binding"/>
    <property type="evidence" value="ECO:0007669"/>
    <property type="project" value="TreeGrafter"/>
</dbReference>
<dbReference type="VEuPathDB" id="ToxoDB:NCLIV_019330"/>
<name>F0VEK0_NEOCL</name>
<dbReference type="PANTHER" id="PTHR48106">
    <property type="entry name" value="QUINONE OXIDOREDUCTASE PIG3-RELATED"/>
    <property type="match status" value="1"/>
</dbReference>
<keyword evidence="2" id="KW-0560">Oxidoreductase</keyword>
<accession>F0VEK0</accession>